<dbReference type="Proteomes" id="UP000310158">
    <property type="component" value="Unassembled WGS sequence"/>
</dbReference>
<dbReference type="AlphaFoldDB" id="A0A4S4LBI0"/>
<feature type="compositionally biased region" description="Basic and acidic residues" evidence="2">
    <location>
        <begin position="84"/>
        <end position="99"/>
    </location>
</feature>
<gene>
    <name evidence="3" type="ORF">EW146_g8794</name>
</gene>
<sequence length="851" mass="91942">MAPRKTNSPKKAKATKKSVSPNKSVSPLPAPVFEPRRTRSVGIPAPAMEPRKTRSSRTPAPGVFKARSLQSSRMSAPAPVVDPTSRETPRSRRFGEPKVEGHKAMLSLQHFASISDEDVLQYAKEHEIPVTLPRGEIINALFWNREQIPRLNRNDSAVEDSGPARGPEENNIVGHYSPTIPGPTIAMAGSSGLSESTPPPLSRKQKGKAVDPRERPFGLNGQFRMPSPPASGPSVTVAYSAARPSLGCNENDVPVGPASAGLLADGQSFSAAGLFVREREMEFDARPPPPAMSEQSIIFNDDDAPWVVDDELEEDEPAPEQNGSNGTSSRNKQRETRARPASRPHYGGDERVSEAGTSVRHETPPFPSYVYPPVAPIDPSDPAWLDRLFSEFLREATHLRSWIDDAQRELNEVLQDHAKLRAEAEEEGARWNLVLRHFKTIRPHVAAKTRAIVERKLAEIKKSPVGEGALDKNRDKEERNEDPKGGNGGGGGEAALGSGSGPSHRQDDANHDDEMASADHIEQSSPPLTSNAGHMSEGPREEAHPVDHIEQSAPRLSSNAGSSPEVLDEGIQTAERTETYAICIIISLLRLMALWRIDRLLPLVPNNAEDALIVEDQVGNESQDAHEDEGEDVSLPDPIEQSLVPAAGGAGNAPGPLNTFTPRPLRRTYAQADMDPSCHYDDTVPMVDDAMDDDAVPMGDAVPLNDASAVEDQDGDEGQDAHEDEGEGMPLPDPIEQSLVPAAGGAGTLALGGLRRTYARLDMDPNRYYDDRVPMVDDVVDNVVDESVDDPLDGLVDGSVDDAAADDSGNVPGPSNTLAPGGLKRTYSQTDIEPILDHDDTAPPGKRRRYM</sequence>
<evidence type="ECO:0000256" key="1">
    <source>
        <dbReference type="SAM" id="Coils"/>
    </source>
</evidence>
<feature type="region of interest" description="Disordered" evidence="2">
    <location>
        <begin position="710"/>
        <end position="736"/>
    </location>
</feature>
<feature type="region of interest" description="Disordered" evidence="2">
    <location>
        <begin position="313"/>
        <end position="366"/>
    </location>
</feature>
<name>A0A4S4LBI0_9AGAM</name>
<feature type="compositionally biased region" description="Low complexity" evidence="2">
    <location>
        <begin position="17"/>
        <end position="27"/>
    </location>
</feature>
<feature type="region of interest" description="Disordered" evidence="2">
    <location>
        <begin position="154"/>
        <end position="236"/>
    </location>
</feature>
<keyword evidence="4" id="KW-1185">Reference proteome</keyword>
<feature type="region of interest" description="Disordered" evidence="2">
    <location>
        <begin position="464"/>
        <end position="568"/>
    </location>
</feature>
<feature type="compositionally biased region" description="Basic and acidic residues" evidence="2">
    <location>
        <begin position="464"/>
        <end position="484"/>
    </location>
</feature>
<reference evidence="3 4" key="1">
    <citation type="submission" date="2019-02" db="EMBL/GenBank/DDBJ databases">
        <title>Genome sequencing of the rare red list fungi Bondarzewia mesenterica.</title>
        <authorList>
            <person name="Buettner E."/>
            <person name="Kellner H."/>
        </authorList>
    </citation>
    <scope>NUCLEOTIDE SEQUENCE [LARGE SCALE GENOMIC DNA]</scope>
    <source>
        <strain evidence="3 4">DSM 108281</strain>
    </source>
</reference>
<protein>
    <submittedName>
        <fullName evidence="3">Uncharacterized protein</fullName>
    </submittedName>
</protein>
<accession>A0A4S4LBI0</accession>
<evidence type="ECO:0000256" key="2">
    <source>
        <dbReference type="SAM" id="MobiDB-lite"/>
    </source>
</evidence>
<proteinExistence type="predicted"/>
<feature type="compositionally biased region" description="Polar residues" evidence="2">
    <location>
        <begin position="523"/>
        <end position="533"/>
    </location>
</feature>
<feature type="coiled-coil region" evidence="1">
    <location>
        <begin position="403"/>
        <end position="430"/>
    </location>
</feature>
<feature type="compositionally biased region" description="Polar residues" evidence="2">
    <location>
        <begin position="321"/>
        <end position="330"/>
    </location>
</feature>
<feature type="compositionally biased region" description="Basic and acidic residues" evidence="2">
    <location>
        <begin position="504"/>
        <end position="522"/>
    </location>
</feature>
<feature type="compositionally biased region" description="Basic and acidic residues" evidence="2">
    <location>
        <begin position="537"/>
        <end position="550"/>
    </location>
</feature>
<feature type="compositionally biased region" description="Gly residues" evidence="2">
    <location>
        <begin position="485"/>
        <end position="500"/>
    </location>
</feature>
<feature type="compositionally biased region" description="Basic and acidic residues" evidence="2">
    <location>
        <begin position="346"/>
        <end position="363"/>
    </location>
</feature>
<feature type="region of interest" description="Disordered" evidence="2">
    <location>
        <begin position="1"/>
        <end position="99"/>
    </location>
</feature>
<feature type="compositionally biased region" description="Basic residues" evidence="2">
    <location>
        <begin position="7"/>
        <end position="16"/>
    </location>
</feature>
<keyword evidence="1" id="KW-0175">Coiled coil</keyword>
<organism evidence="3 4">
    <name type="scientific">Bondarzewia mesenterica</name>
    <dbReference type="NCBI Taxonomy" id="1095465"/>
    <lineage>
        <taxon>Eukaryota</taxon>
        <taxon>Fungi</taxon>
        <taxon>Dikarya</taxon>
        <taxon>Basidiomycota</taxon>
        <taxon>Agaricomycotina</taxon>
        <taxon>Agaricomycetes</taxon>
        <taxon>Russulales</taxon>
        <taxon>Bondarzewiaceae</taxon>
        <taxon>Bondarzewia</taxon>
    </lineage>
</organism>
<feature type="region of interest" description="Disordered" evidence="2">
    <location>
        <begin position="797"/>
        <end position="851"/>
    </location>
</feature>
<evidence type="ECO:0000313" key="3">
    <source>
        <dbReference type="EMBL" id="THH09072.1"/>
    </source>
</evidence>
<comment type="caution">
    <text evidence="3">The sequence shown here is derived from an EMBL/GenBank/DDBJ whole genome shotgun (WGS) entry which is preliminary data.</text>
</comment>
<evidence type="ECO:0000313" key="4">
    <source>
        <dbReference type="Proteomes" id="UP000310158"/>
    </source>
</evidence>
<dbReference type="EMBL" id="SGPL01000658">
    <property type="protein sequence ID" value="THH09072.1"/>
    <property type="molecule type" value="Genomic_DNA"/>
</dbReference>
<feature type="compositionally biased region" description="Acidic residues" evidence="2">
    <location>
        <begin position="710"/>
        <end position="727"/>
    </location>
</feature>